<dbReference type="InterPro" id="IPR009057">
    <property type="entry name" value="Homeodomain-like_sf"/>
</dbReference>
<dbReference type="KEGG" id="erz:ER308_11560"/>
<accession>A0A411YG14</accession>
<evidence type="ECO:0000313" key="2">
    <source>
        <dbReference type="EMBL" id="QBI20136.1"/>
    </source>
</evidence>
<name>A0A411YG14_9ACTN</name>
<feature type="compositionally biased region" description="Basic and acidic residues" evidence="1">
    <location>
        <begin position="87"/>
        <end position="107"/>
    </location>
</feature>
<dbReference type="EMBL" id="CP036402">
    <property type="protein sequence ID" value="QBI20136.1"/>
    <property type="molecule type" value="Genomic_DNA"/>
</dbReference>
<protein>
    <submittedName>
        <fullName evidence="2">Uncharacterized protein</fullName>
    </submittedName>
</protein>
<dbReference type="Gene3D" id="1.10.10.10">
    <property type="entry name" value="Winged helix-like DNA-binding domain superfamily/Winged helix DNA-binding domain"/>
    <property type="match status" value="1"/>
</dbReference>
<organism evidence="2 3">
    <name type="scientific">Egibacter rhizosphaerae</name>
    <dbReference type="NCBI Taxonomy" id="1670831"/>
    <lineage>
        <taxon>Bacteria</taxon>
        <taxon>Bacillati</taxon>
        <taxon>Actinomycetota</taxon>
        <taxon>Nitriliruptoria</taxon>
        <taxon>Egibacterales</taxon>
        <taxon>Egibacteraceae</taxon>
        <taxon>Egibacter</taxon>
    </lineage>
</organism>
<dbReference type="Proteomes" id="UP000291469">
    <property type="component" value="Chromosome"/>
</dbReference>
<reference evidence="2 3" key="1">
    <citation type="submission" date="2019-01" db="EMBL/GenBank/DDBJ databases">
        <title>Egibacter rhizosphaerae EGI 80759T.</title>
        <authorList>
            <person name="Chen D.-D."/>
            <person name="Tian Y."/>
            <person name="Jiao J.-Y."/>
            <person name="Zhang X.-T."/>
            <person name="Zhang Y.-G."/>
            <person name="Zhang Y."/>
            <person name="Xiao M."/>
            <person name="Shu W.-S."/>
            <person name="Li W.-J."/>
        </authorList>
    </citation>
    <scope>NUCLEOTIDE SEQUENCE [LARGE SCALE GENOMIC DNA]</scope>
    <source>
        <strain evidence="2 3">EGI 80759</strain>
    </source>
</reference>
<gene>
    <name evidence="2" type="ORF">ER308_11560</name>
</gene>
<sequence length="113" mass="12695">MGARLEHDRADERVRIRVQLGAEDPLDQLRGLRAAGRQLEEWQRQVITQAREQGMAWSKIAEALGVSKQAAWATYNQTVRSTLAEARERSGLCEEEAQRLADGERANRRPGAA</sequence>
<feature type="region of interest" description="Disordered" evidence="1">
    <location>
        <begin position="87"/>
        <end position="113"/>
    </location>
</feature>
<proteinExistence type="predicted"/>
<dbReference type="AlphaFoldDB" id="A0A411YG14"/>
<evidence type="ECO:0000256" key="1">
    <source>
        <dbReference type="SAM" id="MobiDB-lite"/>
    </source>
</evidence>
<dbReference type="RefSeq" id="WP_131155133.1">
    <property type="nucleotide sequence ID" value="NZ_CP036402.1"/>
</dbReference>
<dbReference type="OrthoDB" id="3579809at2"/>
<evidence type="ECO:0000313" key="3">
    <source>
        <dbReference type="Proteomes" id="UP000291469"/>
    </source>
</evidence>
<dbReference type="SUPFAM" id="SSF46689">
    <property type="entry name" value="Homeodomain-like"/>
    <property type="match status" value="1"/>
</dbReference>
<dbReference type="InterPro" id="IPR036388">
    <property type="entry name" value="WH-like_DNA-bd_sf"/>
</dbReference>
<keyword evidence="3" id="KW-1185">Reference proteome</keyword>